<organism evidence="9 10">
    <name type="scientific">Actinomycetospora termitidis</name>
    <dbReference type="NCBI Taxonomy" id="3053470"/>
    <lineage>
        <taxon>Bacteria</taxon>
        <taxon>Bacillati</taxon>
        <taxon>Actinomycetota</taxon>
        <taxon>Actinomycetes</taxon>
        <taxon>Pseudonocardiales</taxon>
        <taxon>Pseudonocardiaceae</taxon>
        <taxon>Actinomycetospora</taxon>
    </lineage>
</organism>
<evidence type="ECO:0000256" key="2">
    <source>
        <dbReference type="ARBA" id="ARBA00010792"/>
    </source>
</evidence>
<comment type="similarity">
    <text evidence="2">Belongs to the DedA family.</text>
</comment>
<feature type="region of interest" description="Disordered" evidence="7">
    <location>
        <begin position="1"/>
        <end position="46"/>
    </location>
</feature>
<evidence type="ECO:0000256" key="1">
    <source>
        <dbReference type="ARBA" id="ARBA00004651"/>
    </source>
</evidence>
<dbReference type="RefSeq" id="WP_286054084.1">
    <property type="nucleotide sequence ID" value="NZ_JASVWF010000003.1"/>
</dbReference>
<evidence type="ECO:0000313" key="10">
    <source>
        <dbReference type="Proteomes" id="UP001231924"/>
    </source>
</evidence>
<feature type="compositionally biased region" description="Basic and acidic residues" evidence="7">
    <location>
        <begin position="1"/>
        <end position="14"/>
    </location>
</feature>
<evidence type="ECO:0000313" key="9">
    <source>
        <dbReference type="EMBL" id="MDL5157636.1"/>
    </source>
</evidence>
<keyword evidence="4 8" id="KW-0812">Transmembrane</keyword>
<feature type="transmembrane region" description="Helical" evidence="8">
    <location>
        <begin position="178"/>
        <end position="202"/>
    </location>
</feature>
<proteinExistence type="inferred from homology"/>
<keyword evidence="10" id="KW-1185">Reference proteome</keyword>
<evidence type="ECO:0000256" key="5">
    <source>
        <dbReference type="ARBA" id="ARBA00022989"/>
    </source>
</evidence>
<keyword evidence="3" id="KW-1003">Cell membrane</keyword>
<name>A0ABT7MAE9_9PSEU</name>
<evidence type="ECO:0000256" key="3">
    <source>
        <dbReference type="ARBA" id="ARBA00022475"/>
    </source>
</evidence>
<comment type="caution">
    <text evidence="9">The sequence shown here is derived from an EMBL/GenBank/DDBJ whole genome shotgun (WGS) entry which is preliminary data.</text>
</comment>
<gene>
    <name evidence="9" type="ORF">QRT03_16850</name>
</gene>
<keyword evidence="6 8" id="KW-0472">Membrane</keyword>
<evidence type="ECO:0000256" key="7">
    <source>
        <dbReference type="SAM" id="MobiDB-lite"/>
    </source>
</evidence>
<evidence type="ECO:0000256" key="6">
    <source>
        <dbReference type="ARBA" id="ARBA00023136"/>
    </source>
</evidence>
<evidence type="ECO:0000256" key="4">
    <source>
        <dbReference type="ARBA" id="ARBA00022692"/>
    </source>
</evidence>
<dbReference type="PANTHER" id="PTHR42709">
    <property type="entry name" value="ALKALINE PHOSPHATASE LIKE PROTEIN"/>
    <property type="match status" value="1"/>
</dbReference>
<sequence>MSERDEAPTTREQESAGPPPAPTTPEPGDTPSDPPAPRSRWRRQYSPEEIEAAKQQWRDMRPWDSPMARADKVLIGCMVGAFVLAMATLPLRPFLLASHPTALAAVTGSSSAVGAGAAFARIGQADLWLLILAGIVGKIKFDWLYWWAGRRWGAKGVKFFVPTDRAARFVERVRSWPMWAMFLVVVVAALPGIPSVLAYLLAGLAGLSLGAFLAASVVGAGIMTGLVAGLGYALGQSAVDVVLVIDRYALWISLSIALFIAISAGRAQSKRQKRQAAAQEG</sequence>
<dbReference type="InterPro" id="IPR051311">
    <property type="entry name" value="DedA_domain"/>
</dbReference>
<evidence type="ECO:0000256" key="8">
    <source>
        <dbReference type="SAM" id="Phobius"/>
    </source>
</evidence>
<dbReference type="EMBL" id="JASVWF010000003">
    <property type="protein sequence ID" value="MDL5157636.1"/>
    <property type="molecule type" value="Genomic_DNA"/>
</dbReference>
<feature type="transmembrane region" description="Helical" evidence="8">
    <location>
        <begin position="209"/>
        <end position="228"/>
    </location>
</feature>
<feature type="transmembrane region" description="Helical" evidence="8">
    <location>
        <begin position="73"/>
        <end position="95"/>
    </location>
</feature>
<feature type="transmembrane region" description="Helical" evidence="8">
    <location>
        <begin position="101"/>
        <end position="120"/>
    </location>
</feature>
<dbReference type="Proteomes" id="UP001231924">
    <property type="component" value="Unassembled WGS sequence"/>
</dbReference>
<accession>A0ABT7MAE9</accession>
<reference evidence="9 10" key="1">
    <citation type="submission" date="2023-06" db="EMBL/GenBank/DDBJ databases">
        <title>Actinomycetospora Odt1-22.</title>
        <authorList>
            <person name="Supong K."/>
        </authorList>
    </citation>
    <scope>NUCLEOTIDE SEQUENCE [LARGE SCALE GENOMIC DNA]</scope>
    <source>
        <strain evidence="9 10">Odt1-22</strain>
    </source>
</reference>
<comment type="subcellular location">
    <subcellularLocation>
        <location evidence="1">Cell membrane</location>
        <topology evidence="1">Multi-pass membrane protein</topology>
    </subcellularLocation>
</comment>
<feature type="transmembrane region" description="Helical" evidence="8">
    <location>
        <begin position="127"/>
        <end position="148"/>
    </location>
</feature>
<protein>
    <submittedName>
        <fullName evidence="9">VTT domain-containing protein</fullName>
    </submittedName>
</protein>
<dbReference type="PANTHER" id="PTHR42709:SF6">
    <property type="entry name" value="UNDECAPRENYL PHOSPHATE TRANSPORTER A"/>
    <property type="match status" value="1"/>
</dbReference>
<feature type="transmembrane region" description="Helical" evidence="8">
    <location>
        <begin position="248"/>
        <end position="265"/>
    </location>
</feature>
<keyword evidence="5 8" id="KW-1133">Transmembrane helix</keyword>